<dbReference type="GO" id="GO:0016787">
    <property type="term" value="F:hydrolase activity"/>
    <property type="evidence" value="ECO:0007669"/>
    <property type="project" value="UniProtKB-KW"/>
</dbReference>
<dbReference type="PANTHER" id="PTHR45766:SF6">
    <property type="entry name" value="SWI_SNF-RELATED MATRIX-ASSOCIATED ACTIN-DEPENDENT REGULATOR OF CHROMATIN SUBFAMILY A-LIKE PROTEIN 1"/>
    <property type="match status" value="1"/>
</dbReference>
<name>A0A9W4X006_9GLOM</name>
<dbReference type="GO" id="GO:0031297">
    <property type="term" value="P:replication fork processing"/>
    <property type="evidence" value="ECO:0007669"/>
    <property type="project" value="TreeGrafter"/>
</dbReference>
<reference evidence="3" key="1">
    <citation type="submission" date="2022-08" db="EMBL/GenBank/DDBJ databases">
        <authorList>
            <person name="Kallberg Y."/>
            <person name="Tangrot J."/>
            <person name="Rosling A."/>
        </authorList>
    </citation>
    <scope>NUCLEOTIDE SEQUENCE</scope>
    <source>
        <strain evidence="3">Wild A</strain>
    </source>
</reference>
<organism evidence="3 4">
    <name type="scientific">Funneliformis geosporum</name>
    <dbReference type="NCBI Taxonomy" id="1117311"/>
    <lineage>
        <taxon>Eukaryota</taxon>
        <taxon>Fungi</taxon>
        <taxon>Fungi incertae sedis</taxon>
        <taxon>Mucoromycota</taxon>
        <taxon>Glomeromycotina</taxon>
        <taxon>Glomeromycetes</taxon>
        <taxon>Glomerales</taxon>
        <taxon>Glomeraceae</taxon>
        <taxon>Funneliformis</taxon>
    </lineage>
</organism>
<evidence type="ECO:0000256" key="1">
    <source>
        <dbReference type="ARBA" id="ARBA00022801"/>
    </source>
</evidence>
<keyword evidence="1" id="KW-0378">Hydrolase</keyword>
<feature type="domain" description="Helicase C-terminal" evidence="2">
    <location>
        <begin position="45"/>
        <end position="124"/>
    </location>
</feature>
<accession>A0A9W4X006</accession>
<dbReference type="InterPro" id="IPR027417">
    <property type="entry name" value="P-loop_NTPase"/>
</dbReference>
<dbReference type="Proteomes" id="UP001153678">
    <property type="component" value="Unassembled WGS sequence"/>
</dbReference>
<sequence length="172" mass="19362">FLAKLKTLTLYPPALISEEKKSNFLKEENRKLIKNCFGKPLARCLQESANFKQKKLKIGLITGKISPSQKTEFISAFQKGEIKILLCNIQSAGMGLNLSQADIAIFADRSYSPADNEQAEARFLPTQDSENPKSRLIIDLICKGTIDEKISNLLKRKKDITKIITTNLEYLL</sequence>
<protein>
    <submittedName>
        <fullName evidence="3">17466_t:CDS:1</fullName>
    </submittedName>
</protein>
<feature type="non-terminal residue" evidence="3">
    <location>
        <position position="172"/>
    </location>
</feature>
<evidence type="ECO:0000313" key="4">
    <source>
        <dbReference type="Proteomes" id="UP001153678"/>
    </source>
</evidence>
<proteinExistence type="predicted"/>
<dbReference type="SUPFAM" id="SSF52540">
    <property type="entry name" value="P-loop containing nucleoside triphosphate hydrolases"/>
    <property type="match status" value="1"/>
</dbReference>
<dbReference type="Gene3D" id="3.40.50.300">
    <property type="entry name" value="P-loop containing nucleotide triphosphate hydrolases"/>
    <property type="match status" value="1"/>
</dbReference>
<dbReference type="PANTHER" id="PTHR45766">
    <property type="entry name" value="DNA ANNEALING HELICASE AND ENDONUCLEASE ZRANB3 FAMILY MEMBER"/>
    <property type="match status" value="1"/>
</dbReference>
<dbReference type="SMART" id="SM00490">
    <property type="entry name" value="HELICc"/>
    <property type="match status" value="1"/>
</dbReference>
<dbReference type="OrthoDB" id="448448at2759"/>
<dbReference type="EMBL" id="CAMKVN010019516">
    <property type="protein sequence ID" value="CAI2198769.1"/>
    <property type="molecule type" value="Genomic_DNA"/>
</dbReference>
<dbReference type="GO" id="GO:0006281">
    <property type="term" value="P:DNA repair"/>
    <property type="evidence" value="ECO:0007669"/>
    <property type="project" value="TreeGrafter"/>
</dbReference>
<dbReference type="Pfam" id="PF00271">
    <property type="entry name" value="Helicase_C"/>
    <property type="match status" value="1"/>
</dbReference>
<dbReference type="AlphaFoldDB" id="A0A9W4X006"/>
<comment type="caution">
    <text evidence="3">The sequence shown here is derived from an EMBL/GenBank/DDBJ whole genome shotgun (WGS) entry which is preliminary data.</text>
</comment>
<gene>
    <name evidence="3" type="ORF">FWILDA_LOCUS18738</name>
</gene>
<keyword evidence="4" id="KW-1185">Reference proteome</keyword>
<evidence type="ECO:0000313" key="3">
    <source>
        <dbReference type="EMBL" id="CAI2198769.1"/>
    </source>
</evidence>
<dbReference type="InterPro" id="IPR001650">
    <property type="entry name" value="Helicase_C-like"/>
</dbReference>
<evidence type="ECO:0000259" key="2">
    <source>
        <dbReference type="SMART" id="SM00490"/>
    </source>
</evidence>